<dbReference type="PANTHER" id="PTHR31636">
    <property type="entry name" value="OSJNBA0084A10.13 PROTEIN-RELATED"/>
    <property type="match status" value="1"/>
</dbReference>
<comment type="caution">
    <text evidence="3">Lacks conserved residue(s) required for the propagation of feature annotation.</text>
</comment>
<dbReference type="PROSITE" id="PS50985">
    <property type="entry name" value="GRAS"/>
    <property type="match status" value="1"/>
</dbReference>
<proteinExistence type="inferred from homology"/>
<sequence>MFNLQGQQGVEFASSLLWKNKEGGGSCFGSSETISVLDQRTSPSSPTSSSSLAGSEYSVGVASVQKKWEWSQQQQHQQQQQQLEEENSALGMVGSELQPIPRALQVGMEDWESVLTEESGASLVQEQSFLGWIMGEVEDPSSGLKHLLQNGGGGGLDFQNTTGFGMVDPSFGFEALGGGGIGGGGKGGSLAASATTAMNLGNNINPPSLVNSSSCFPTDNNNNNNNNCLNIPNSIASPLHSNPSLPVSLLYQQQQFGVADVKTQSFTSTQNQAMFVPFPHNQQIQQFLLPPQQGLPQHMQFLSTRPTMTTKPKLEEEVVQQQNQHQVLVDQLFKAAELVETGNLLNAQGILARLNHQLSPVGKPLLRAAFLFKEALQLLLFTNSNNKGLCPPQRTSTPFDVVHKINAYKTFSEVSPLLHFTNLTCNQAFLEALENYDRIHIVDFDIGFGGQWSSFMQELRMRVGSTPSLKITTFVPPSLYDPTELNLTRENLTQFANEFGIPFEINFVSLDSLNSSSLSLTINAFEGEAVAVNFPVGIPTSLTSSLPLLLRFVKQLSPKIVVSVDRGCDRSDLPFSQYVLHSLQSYSILLESLDAVNVNPDIVHKIEKFYLLPTIERSLLGCQYTPQKMPPWRNLFTSAGFSPITFSNFTETQAEYVLKRLPVRGFHIEKRNSSLMLCWQRRELASVSAWRC</sequence>
<keyword evidence="1" id="KW-0805">Transcription regulation</keyword>
<feature type="region of interest" description="VHIID" evidence="3">
    <location>
        <begin position="408"/>
        <end position="473"/>
    </location>
</feature>
<comment type="caution">
    <text evidence="4">The sequence shown here is derived from an EMBL/GenBank/DDBJ whole genome shotgun (WGS) entry which is preliminary data.</text>
</comment>
<evidence type="ECO:0000313" key="4">
    <source>
        <dbReference type="EMBL" id="KAF9600524.1"/>
    </source>
</evidence>
<dbReference type="EMBL" id="JADFTS010000006">
    <property type="protein sequence ID" value="KAF9600524.1"/>
    <property type="molecule type" value="Genomic_DNA"/>
</dbReference>
<evidence type="ECO:0000256" key="1">
    <source>
        <dbReference type="ARBA" id="ARBA00023015"/>
    </source>
</evidence>
<feature type="region of interest" description="SAW" evidence="3">
    <location>
        <begin position="621"/>
        <end position="691"/>
    </location>
</feature>
<name>A0A835HJB6_9MAGN</name>
<evidence type="ECO:0000313" key="5">
    <source>
        <dbReference type="Proteomes" id="UP000631114"/>
    </source>
</evidence>
<gene>
    <name evidence="4" type="ORF">IFM89_009973</name>
</gene>
<accession>A0A835HJB6</accession>
<evidence type="ECO:0000256" key="3">
    <source>
        <dbReference type="PROSITE-ProRule" id="PRU01191"/>
    </source>
</evidence>
<dbReference type="AlphaFoldDB" id="A0A835HJB6"/>
<organism evidence="4 5">
    <name type="scientific">Coptis chinensis</name>
    <dbReference type="NCBI Taxonomy" id="261450"/>
    <lineage>
        <taxon>Eukaryota</taxon>
        <taxon>Viridiplantae</taxon>
        <taxon>Streptophyta</taxon>
        <taxon>Embryophyta</taxon>
        <taxon>Tracheophyta</taxon>
        <taxon>Spermatophyta</taxon>
        <taxon>Magnoliopsida</taxon>
        <taxon>Ranunculales</taxon>
        <taxon>Ranunculaceae</taxon>
        <taxon>Coptidoideae</taxon>
        <taxon>Coptis</taxon>
    </lineage>
</organism>
<reference evidence="4 5" key="1">
    <citation type="submission" date="2020-10" db="EMBL/GenBank/DDBJ databases">
        <title>The Coptis chinensis genome and diversification of protoberbering-type alkaloids.</title>
        <authorList>
            <person name="Wang B."/>
            <person name="Shu S."/>
            <person name="Song C."/>
            <person name="Liu Y."/>
        </authorList>
    </citation>
    <scope>NUCLEOTIDE SEQUENCE [LARGE SCALE GENOMIC DNA]</scope>
    <source>
        <strain evidence="4">HL-2020</strain>
        <tissue evidence="4">Leaf</tissue>
    </source>
</reference>
<dbReference type="InterPro" id="IPR005202">
    <property type="entry name" value="TF_GRAS"/>
</dbReference>
<keyword evidence="5" id="KW-1185">Reference proteome</keyword>
<keyword evidence="2" id="KW-0804">Transcription</keyword>
<dbReference type="OrthoDB" id="666726at2759"/>
<dbReference type="Proteomes" id="UP000631114">
    <property type="component" value="Unassembled WGS sequence"/>
</dbReference>
<comment type="similarity">
    <text evidence="3">Belongs to the GRAS family.</text>
</comment>
<evidence type="ECO:0008006" key="6">
    <source>
        <dbReference type="Google" id="ProtNLM"/>
    </source>
</evidence>
<feature type="region of interest" description="Leucine repeat II (LRII)" evidence="3">
    <location>
        <begin position="487"/>
        <end position="519"/>
    </location>
</feature>
<evidence type="ECO:0000256" key="2">
    <source>
        <dbReference type="ARBA" id="ARBA00023163"/>
    </source>
</evidence>
<feature type="short sequence motif" description="VHIID" evidence="3">
    <location>
        <begin position="439"/>
        <end position="443"/>
    </location>
</feature>
<protein>
    <recommendedName>
        <fullName evidence="6">Scarecrow-like protein 6</fullName>
    </recommendedName>
</protein>
<dbReference type="Pfam" id="PF03514">
    <property type="entry name" value="GRAS"/>
    <property type="match status" value="1"/>
</dbReference>